<reference evidence="1 2" key="1">
    <citation type="submission" date="2018-06" db="EMBL/GenBank/DDBJ databases">
        <title>Whole genome sequencing of Candida tropicalis (genome annotated by CSBL at Korea University).</title>
        <authorList>
            <person name="Ahn J."/>
        </authorList>
    </citation>
    <scope>NUCLEOTIDE SEQUENCE [LARGE SCALE GENOMIC DNA]</scope>
    <source>
        <strain evidence="1 2">ATCC 20962</strain>
    </source>
</reference>
<keyword evidence="2" id="KW-1185">Reference proteome</keyword>
<protein>
    <submittedName>
        <fullName evidence="1">Uncharacterized protein</fullName>
    </submittedName>
</protein>
<proteinExistence type="predicted"/>
<evidence type="ECO:0000313" key="2">
    <source>
        <dbReference type="Proteomes" id="UP000253472"/>
    </source>
</evidence>
<evidence type="ECO:0000313" key="1">
    <source>
        <dbReference type="EMBL" id="RCK59283.1"/>
    </source>
</evidence>
<dbReference type="EMBL" id="QLNQ01000027">
    <property type="protein sequence ID" value="RCK59283.1"/>
    <property type="molecule type" value="Genomic_DNA"/>
</dbReference>
<name>A0A367Y091_9ASCO</name>
<dbReference type="OrthoDB" id="4026448at2759"/>
<dbReference type="AlphaFoldDB" id="A0A367Y091"/>
<dbReference type="Proteomes" id="UP000253472">
    <property type="component" value="Unassembled WGS sequence"/>
</dbReference>
<accession>A0A367Y091</accession>
<gene>
    <name evidence="1" type="ORF">Cantr_07750</name>
</gene>
<sequence length="361" mass="40826">MPSESKISRVSASFKSASSMPFKKYSKSPITYPSKDAVIDHIWSLITTEETVPVYELSMLLCDLENESTGYTYLSVDHLTNEFMSGSRIFEHREFLKRITKEQAFNLVYLFLRNMPLSDDGTMAHASSDSDPVFCIDDLSNDDREDDDDDIDLFSEYSDEDSATLVEAKPSSPDARSKRHIFKKQEVVINWVKPNIKATLIKLKIFHIKLDQQYAAFEDELSEIEHRSSLGLKELEKLTKCSDHVCDRIESIREELSGIGEDLDMYKDRFHLNRSLGIETNEQVLSSLCCDDAGLDKLEKSDASCSNDAASTMGQDGARLLCSIAGEGRGSSAFYRIKYKQILSSVYMEMVHSKVARSNES</sequence>
<organism evidence="1 2">
    <name type="scientific">Candida viswanathii</name>
    <dbReference type="NCBI Taxonomy" id="5486"/>
    <lineage>
        <taxon>Eukaryota</taxon>
        <taxon>Fungi</taxon>
        <taxon>Dikarya</taxon>
        <taxon>Ascomycota</taxon>
        <taxon>Saccharomycotina</taxon>
        <taxon>Pichiomycetes</taxon>
        <taxon>Debaryomycetaceae</taxon>
        <taxon>Candida/Lodderomyces clade</taxon>
        <taxon>Candida</taxon>
    </lineage>
</organism>
<comment type="caution">
    <text evidence="1">The sequence shown here is derived from an EMBL/GenBank/DDBJ whole genome shotgun (WGS) entry which is preliminary data.</text>
</comment>